<reference evidence="2" key="1">
    <citation type="submission" date="2016-11" db="EMBL/GenBank/DDBJ databases">
        <authorList>
            <person name="Varghese N."/>
            <person name="Submissions S."/>
        </authorList>
    </citation>
    <scope>NUCLEOTIDE SEQUENCE [LARGE SCALE GENOMIC DNA]</scope>
    <source>
        <strain evidence="2">CGMCC 1.6496</strain>
    </source>
</reference>
<dbReference type="Proteomes" id="UP000184079">
    <property type="component" value="Unassembled WGS sequence"/>
</dbReference>
<gene>
    <name evidence="1" type="ORF">SAMN05421807_103170</name>
</gene>
<name>A0A1M5PQH3_9BACI</name>
<sequence length="29" mass="3070">MNIRVRLILGVGIGVILTFLAKKSPSSSV</sequence>
<dbReference type="EMBL" id="FQXD01000003">
    <property type="protein sequence ID" value="SHH04095.1"/>
    <property type="molecule type" value="Genomic_DNA"/>
</dbReference>
<evidence type="ECO:0000313" key="1">
    <source>
        <dbReference type="EMBL" id="SHH04095.1"/>
    </source>
</evidence>
<proteinExistence type="predicted"/>
<keyword evidence="2" id="KW-1185">Reference proteome</keyword>
<protein>
    <submittedName>
        <fullName evidence="1">Uncharacterized protein</fullName>
    </submittedName>
</protein>
<evidence type="ECO:0000313" key="2">
    <source>
        <dbReference type="Proteomes" id="UP000184079"/>
    </source>
</evidence>
<organism evidence="1 2">
    <name type="scientific">Virgibacillus chiguensis</name>
    <dbReference type="NCBI Taxonomy" id="411959"/>
    <lineage>
        <taxon>Bacteria</taxon>
        <taxon>Bacillati</taxon>
        <taxon>Bacillota</taxon>
        <taxon>Bacilli</taxon>
        <taxon>Bacillales</taxon>
        <taxon>Bacillaceae</taxon>
        <taxon>Virgibacillus</taxon>
    </lineage>
</organism>
<accession>A0A1M5PQH3</accession>
<dbReference type="AlphaFoldDB" id="A0A1M5PQH3"/>